<dbReference type="EMBL" id="BAEQ01000040">
    <property type="protein sequence ID" value="GAC29054.1"/>
    <property type="molecule type" value="Genomic_DNA"/>
</dbReference>
<dbReference type="OrthoDB" id="9769473at2"/>
<keyword evidence="3" id="KW-0285">Flavoprotein</keyword>
<feature type="domain" description="Acyl-CoA dehydrogenase/oxidase C-terminal" evidence="6">
    <location>
        <begin position="232"/>
        <end position="353"/>
    </location>
</feature>
<dbReference type="Pfam" id="PF00441">
    <property type="entry name" value="Acyl-CoA_dh_1"/>
    <property type="match status" value="1"/>
</dbReference>
<evidence type="ECO:0000256" key="4">
    <source>
        <dbReference type="ARBA" id="ARBA00022827"/>
    </source>
</evidence>
<dbReference type="GO" id="GO:0003995">
    <property type="term" value="F:acyl-CoA dehydrogenase activity"/>
    <property type="evidence" value="ECO:0007669"/>
    <property type="project" value="TreeGrafter"/>
</dbReference>
<organism evidence="7 8">
    <name type="scientific">Brumicola pallidula DSM 14239 = ACAM 615</name>
    <dbReference type="NCBI Taxonomy" id="1121922"/>
    <lineage>
        <taxon>Bacteria</taxon>
        <taxon>Pseudomonadati</taxon>
        <taxon>Pseudomonadota</taxon>
        <taxon>Gammaproteobacteria</taxon>
        <taxon>Alteromonadales</taxon>
        <taxon>Alteromonadaceae</taxon>
        <taxon>Brumicola</taxon>
    </lineage>
</organism>
<evidence type="ECO:0000256" key="5">
    <source>
        <dbReference type="ARBA" id="ARBA00023002"/>
    </source>
</evidence>
<dbReference type="Gene3D" id="1.20.140.10">
    <property type="entry name" value="Butyryl-CoA Dehydrogenase, subunit A, domain 3"/>
    <property type="match status" value="1"/>
</dbReference>
<dbReference type="PANTHER" id="PTHR48083:SF2">
    <property type="entry name" value="MEDIUM-CHAIN SPECIFIC ACYL-COA DEHYDROGENASE, MITOCHONDRIAL"/>
    <property type="match status" value="1"/>
</dbReference>
<dbReference type="InterPro" id="IPR009100">
    <property type="entry name" value="AcylCoA_DH/oxidase_NM_dom_sf"/>
</dbReference>
<dbReference type="GO" id="GO:0050660">
    <property type="term" value="F:flavin adenine dinucleotide binding"/>
    <property type="evidence" value="ECO:0007669"/>
    <property type="project" value="InterPro"/>
</dbReference>
<gene>
    <name evidence="7" type="ORF">GPAL_2193</name>
</gene>
<dbReference type="SUPFAM" id="SSF56645">
    <property type="entry name" value="Acyl-CoA dehydrogenase NM domain-like"/>
    <property type="match status" value="1"/>
</dbReference>
<keyword evidence="8" id="KW-1185">Reference proteome</keyword>
<comment type="similarity">
    <text evidence="2">Belongs to the acyl-CoA dehydrogenase family.</text>
</comment>
<evidence type="ECO:0000313" key="7">
    <source>
        <dbReference type="EMBL" id="GAC29054.1"/>
    </source>
</evidence>
<sequence>MFTDFNYDSEISKELAQTVSKYLIDNSNFHSHYQSIKNNTVDALTHWETYAELGWLLAPARDENNGIGCTSYDLACMQVEMGKHLALEPFTTHCLAVQLIESSDNSTLKETVLPLMLAGKNLCAFAIFERASRYSLDNIETEFKQNKNGSFNICGVKHYVSDIQNVTHILVLAHDNQTSEKCWFCIPVNHLGISFNFYLGTDDKPMADLTFDVRELDSKFKISLNTTDLQVTQLLNQANILNNADSLGCCIQLLNLTAQYLLDRKQFNSSLSSFQSLQHIVADMFIALQRVLSLTFYQAQSVDTLLTEHAQERIYITNVELFENTQFIFEKAIQLHGGIGVTEELSVGHLAKRIITNNCRYGDKLFFLSQIE</sequence>
<accession>K6Y8H2</accession>
<name>K6Y8H2_9ALTE</name>
<dbReference type="STRING" id="1121922.GCA_000428905_01915"/>
<evidence type="ECO:0000256" key="1">
    <source>
        <dbReference type="ARBA" id="ARBA00001974"/>
    </source>
</evidence>
<dbReference type="RefSeq" id="WP_006011577.1">
    <property type="nucleotide sequence ID" value="NZ_BAEQ01000040.1"/>
</dbReference>
<dbReference type="Gene3D" id="1.10.540.10">
    <property type="entry name" value="Acyl-CoA dehydrogenase/oxidase, N-terminal domain"/>
    <property type="match status" value="1"/>
</dbReference>
<proteinExistence type="inferred from homology"/>
<keyword evidence="4" id="KW-0274">FAD</keyword>
<dbReference type="InterPro" id="IPR009075">
    <property type="entry name" value="AcylCo_DH/oxidase_C"/>
</dbReference>
<comment type="caution">
    <text evidence="7">The sequence shown here is derived from an EMBL/GenBank/DDBJ whole genome shotgun (WGS) entry which is preliminary data.</text>
</comment>
<keyword evidence="5" id="KW-0560">Oxidoreductase</keyword>
<dbReference type="InterPro" id="IPR037069">
    <property type="entry name" value="AcylCoA_DH/ox_N_sf"/>
</dbReference>
<dbReference type="InterPro" id="IPR050741">
    <property type="entry name" value="Acyl-CoA_dehydrogenase"/>
</dbReference>
<dbReference type="Proteomes" id="UP000006251">
    <property type="component" value="Unassembled WGS sequence"/>
</dbReference>
<evidence type="ECO:0000313" key="8">
    <source>
        <dbReference type="Proteomes" id="UP000006251"/>
    </source>
</evidence>
<dbReference type="InterPro" id="IPR036250">
    <property type="entry name" value="AcylCo_DH-like_C"/>
</dbReference>
<evidence type="ECO:0000259" key="6">
    <source>
        <dbReference type="Pfam" id="PF00441"/>
    </source>
</evidence>
<comment type="cofactor">
    <cofactor evidence="1">
        <name>FAD</name>
        <dbReference type="ChEBI" id="CHEBI:57692"/>
    </cofactor>
</comment>
<dbReference type="AlphaFoldDB" id="K6Y8H2"/>
<dbReference type="GO" id="GO:0033539">
    <property type="term" value="P:fatty acid beta-oxidation using acyl-CoA dehydrogenase"/>
    <property type="evidence" value="ECO:0007669"/>
    <property type="project" value="TreeGrafter"/>
</dbReference>
<dbReference type="GO" id="GO:0005737">
    <property type="term" value="C:cytoplasm"/>
    <property type="evidence" value="ECO:0007669"/>
    <property type="project" value="TreeGrafter"/>
</dbReference>
<dbReference type="PANTHER" id="PTHR48083">
    <property type="entry name" value="MEDIUM-CHAIN SPECIFIC ACYL-COA DEHYDROGENASE, MITOCHONDRIAL-RELATED"/>
    <property type="match status" value="1"/>
</dbReference>
<evidence type="ECO:0000256" key="2">
    <source>
        <dbReference type="ARBA" id="ARBA00009347"/>
    </source>
</evidence>
<dbReference type="SUPFAM" id="SSF47203">
    <property type="entry name" value="Acyl-CoA dehydrogenase C-terminal domain-like"/>
    <property type="match status" value="1"/>
</dbReference>
<evidence type="ECO:0000256" key="3">
    <source>
        <dbReference type="ARBA" id="ARBA00022630"/>
    </source>
</evidence>
<protein>
    <recommendedName>
        <fullName evidence="6">Acyl-CoA dehydrogenase/oxidase C-terminal domain-containing protein</fullName>
    </recommendedName>
</protein>
<reference evidence="8" key="1">
    <citation type="journal article" date="2014" name="Environ. Microbiol.">
        <title>Comparative genomics of the marine bacterial genus Glaciecola reveals the high degree of genomic diversity and genomic characteristic for cold adaptation.</title>
        <authorList>
            <person name="Qin Q.L."/>
            <person name="Xie B.B."/>
            <person name="Yu Y."/>
            <person name="Shu Y.L."/>
            <person name="Rong J.C."/>
            <person name="Zhang Y.J."/>
            <person name="Zhao D.L."/>
            <person name="Chen X.L."/>
            <person name="Zhang X.Y."/>
            <person name="Chen B."/>
            <person name="Zhou B.C."/>
            <person name="Zhang Y.Z."/>
        </authorList>
    </citation>
    <scope>NUCLEOTIDE SEQUENCE [LARGE SCALE GENOMIC DNA]</scope>
    <source>
        <strain evidence="8">ACAM 615</strain>
    </source>
</reference>